<feature type="domain" description="B5" evidence="13">
    <location>
        <begin position="290"/>
        <end position="366"/>
    </location>
</feature>
<sequence length="649" mass="72229">MNILIPDSWLREYLVTKATPQKIAECLSLCGPSVERVERVDRDWIYDIEVTTNRVDMMSVMGIAREAAAILPQFGIKANLKPLRSQKITDKKNLGLTIKNDSKLCARILALKLEGAKLGPSPKFVAERLKAVGQRPLNNVIDVTNYVMWEVGHPIHVFDFDKIKKIIVREAKKGEKLITLDNKEHVLTGGEVVFSDGNAIVDLPGIMGTKNTVVNGKTKNLLLWIEAVDPAKIRQASMGLAIRSQAAVLNEKSVDPQLGLTAILKAAELMEKTTAAKVSSRLIDIYPAGYKAKTVKTTLQFIEDRLGIKIEKAKISNILQSLEFEPTWSGNNLIVSIPSFRAKDVEIAEDIVEEVARIYGYHNLPNKLMEGAIPDPLADTPFGFELRLKTLLKGFGGAEVYTLSMVPTAWAAKDALALKNPLGVDTAVMRTSLMPSLVEAVDQNKGEKDSFHLFEMANVYLPHRSETKAGLPAEIMTLAGIFAKTDYRKAKGVVEALLEELGINYKFEIEEKANFVAGKRTVLVAKSAAIGEFGVLESNYIYYELFVENLRKVAKQTPTYQPLPKYPAQIEDLTFKLPQKTRVGEVIEQISKIKDQISNVELIDTYKDYFTFRIWYQSKTKTLTDAEVTKIRSRIIAAVAKKFGGVVKD</sequence>
<protein>
    <recommendedName>
        <fullName evidence="11">Phenylalanine--tRNA ligase beta subunit</fullName>
        <ecNumber evidence="11">6.1.1.20</ecNumber>
    </recommendedName>
    <alternativeName>
        <fullName evidence="11">Phenylalanyl-tRNA synthetase beta subunit</fullName>
        <shortName evidence="11">PheRS</shortName>
    </alternativeName>
</protein>
<dbReference type="SMART" id="SM00873">
    <property type="entry name" value="B3_4"/>
    <property type="match status" value="1"/>
</dbReference>
<dbReference type="GO" id="GO:0004826">
    <property type="term" value="F:phenylalanine-tRNA ligase activity"/>
    <property type="evidence" value="ECO:0007669"/>
    <property type="project" value="UniProtKB-UniRule"/>
</dbReference>
<evidence type="ECO:0000256" key="8">
    <source>
        <dbReference type="ARBA" id="ARBA00022917"/>
    </source>
</evidence>
<proteinExistence type="inferred from homology"/>
<dbReference type="InterPro" id="IPR005147">
    <property type="entry name" value="tRNA_synthase_B5-dom"/>
</dbReference>
<dbReference type="SUPFAM" id="SSF56037">
    <property type="entry name" value="PheT/TilS domain"/>
    <property type="match status" value="1"/>
</dbReference>
<gene>
    <name evidence="11" type="primary">pheT</name>
    <name evidence="14" type="ORF">A2975_00415</name>
</gene>
<dbReference type="GO" id="GO:0000287">
    <property type="term" value="F:magnesium ion binding"/>
    <property type="evidence" value="ECO:0007669"/>
    <property type="project" value="UniProtKB-UniRule"/>
</dbReference>
<feature type="domain" description="FDX-ACB" evidence="12">
    <location>
        <begin position="564"/>
        <end position="648"/>
    </location>
</feature>
<dbReference type="InterPro" id="IPR005121">
    <property type="entry name" value="Fdx_antiC-bd"/>
</dbReference>
<dbReference type="InterPro" id="IPR041616">
    <property type="entry name" value="PheRS_beta_core"/>
</dbReference>
<keyword evidence="7 11" id="KW-0460">Magnesium</keyword>
<accession>A0A1F8BY46</accession>
<evidence type="ECO:0000313" key="15">
    <source>
        <dbReference type="Proteomes" id="UP000178429"/>
    </source>
</evidence>
<dbReference type="HAMAP" id="MF_00283">
    <property type="entry name" value="Phe_tRNA_synth_beta1"/>
    <property type="match status" value="1"/>
</dbReference>
<feature type="binding site" evidence="11">
    <location>
        <position position="354"/>
    </location>
    <ligand>
        <name>Mg(2+)</name>
        <dbReference type="ChEBI" id="CHEBI:18420"/>
        <note>shared with alpha subunit</note>
    </ligand>
</feature>
<evidence type="ECO:0000256" key="7">
    <source>
        <dbReference type="ARBA" id="ARBA00022842"/>
    </source>
</evidence>
<feature type="binding site" evidence="11">
    <location>
        <position position="344"/>
    </location>
    <ligand>
        <name>Mg(2+)</name>
        <dbReference type="ChEBI" id="CHEBI:18420"/>
        <note>shared with alpha subunit</note>
    </ligand>
</feature>
<evidence type="ECO:0000256" key="2">
    <source>
        <dbReference type="ARBA" id="ARBA00011209"/>
    </source>
</evidence>
<evidence type="ECO:0000256" key="11">
    <source>
        <dbReference type="HAMAP-Rule" id="MF_00283"/>
    </source>
</evidence>
<reference evidence="14 15" key="1">
    <citation type="journal article" date="2016" name="Nat. Commun.">
        <title>Thousands of microbial genomes shed light on interconnected biogeochemical processes in an aquifer system.</title>
        <authorList>
            <person name="Anantharaman K."/>
            <person name="Brown C.T."/>
            <person name="Hug L.A."/>
            <person name="Sharon I."/>
            <person name="Castelle C.J."/>
            <person name="Probst A.J."/>
            <person name="Thomas B.C."/>
            <person name="Singh A."/>
            <person name="Wilkins M.J."/>
            <person name="Karaoz U."/>
            <person name="Brodie E.L."/>
            <person name="Williams K.H."/>
            <person name="Hubbard S.S."/>
            <person name="Banfield J.F."/>
        </authorList>
    </citation>
    <scope>NUCLEOTIDE SEQUENCE [LARGE SCALE GENOMIC DNA]</scope>
</reference>
<dbReference type="GO" id="GO:0006432">
    <property type="term" value="P:phenylalanyl-tRNA aminoacylation"/>
    <property type="evidence" value="ECO:0007669"/>
    <property type="project" value="UniProtKB-UniRule"/>
</dbReference>
<keyword evidence="6 11" id="KW-0067">ATP-binding</keyword>
<comment type="similarity">
    <text evidence="1 11">Belongs to the phenylalanyl-tRNA synthetase beta subunit family. Type 1 subfamily.</text>
</comment>
<comment type="cofactor">
    <cofactor evidence="11">
        <name>Mg(2+)</name>
        <dbReference type="ChEBI" id="CHEBI:18420"/>
    </cofactor>
    <text evidence="11">Binds 2 magnesium ions per tetramer.</text>
</comment>
<comment type="subunit">
    <text evidence="2 11">Tetramer of two alpha and two beta subunits.</text>
</comment>
<evidence type="ECO:0000256" key="9">
    <source>
        <dbReference type="ARBA" id="ARBA00023146"/>
    </source>
</evidence>
<evidence type="ECO:0000256" key="6">
    <source>
        <dbReference type="ARBA" id="ARBA00022840"/>
    </source>
</evidence>
<evidence type="ECO:0000256" key="1">
    <source>
        <dbReference type="ARBA" id="ARBA00008653"/>
    </source>
</evidence>
<dbReference type="Gene3D" id="3.30.56.10">
    <property type="match status" value="2"/>
</dbReference>
<feature type="binding site" evidence="11">
    <location>
        <position position="353"/>
    </location>
    <ligand>
        <name>Mg(2+)</name>
        <dbReference type="ChEBI" id="CHEBI:18420"/>
        <note>shared with alpha subunit</note>
    </ligand>
</feature>
<evidence type="ECO:0000256" key="3">
    <source>
        <dbReference type="ARBA" id="ARBA00022598"/>
    </source>
</evidence>
<organism evidence="14 15">
    <name type="scientific">Candidatus Woesebacteria bacterium RIFCSPLOWO2_01_FULL_44_14</name>
    <dbReference type="NCBI Taxonomy" id="1802525"/>
    <lineage>
        <taxon>Bacteria</taxon>
        <taxon>Candidatus Woeseibacteriota</taxon>
    </lineage>
</organism>
<dbReference type="InterPro" id="IPR004532">
    <property type="entry name" value="Phe-tRNA-ligase_IIc_bsu_bact"/>
</dbReference>
<dbReference type="SUPFAM" id="SSF54991">
    <property type="entry name" value="Anticodon-binding domain of PheRS"/>
    <property type="match status" value="1"/>
</dbReference>
<dbReference type="Pfam" id="PF03484">
    <property type="entry name" value="B5"/>
    <property type="match status" value="1"/>
</dbReference>
<evidence type="ECO:0000259" key="13">
    <source>
        <dbReference type="PROSITE" id="PS51483"/>
    </source>
</evidence>
<dbReference type="PROSITE" id="PS51483">
    <property type="entry name" value="B5"/>
    <property type="match status" value="1"/>
</dbReference>
<dbReference type="EMBL" id="MGHL01000017">
    <property type="protein sequence ID" value="OGM68820.1"/>
    <property type="molecule type" value="Genomic_DNA"/>
</dbReference>
<dbReference type="InterPro" id="IPR036690">
    <property type="entry name" value="Fdx_antiC-bd_sf"/>
</dbReference>
<name>A0A1F8BY46_9BACT</name>
<keyword evidence="5 11" id="KW-0547">Nucleotide-binding</keyword>
<keyword evidence="9 11" id="KW-0030">Aminoacyl-tRNA synthetase</keyword>
<dbReference type="InterPro" id="IPR045864">
    <property type="entry name" value="aa-tRNA-synth_II/BPL/LPL"/>
</dbReference>
<dbReference type="PANTHER" id="PTHR10947">
    <property type="entry name" value="PHENYLALANYL-TRNA SYNTHETASE BETA CHAIN AND LEUCINE-RICH REPEAT-CONTAINING PROTEIN 47"/>
    <property type="match status" value="1"/>
</dbReference>
<dbReference type="EC" id="6.1.1.20" evidence="11"/>
<comment type="caution">
    <text evidence="14">The sequence shown here is derived from an EMBL/GenBank/DDBJ whole genome shotgun (WGS) entry which is preliminary data.</text>
</comment>
<dbReference type="AlphaFoldDB" id="A0A1F8BY46"/>
<dbReference type="Gene3D" id="3.30.930.10">
    <property type="entry name" value="Bira Bifunctional Protein, Domain 2"/>
    <property type="match status" value="1"/>
</dbReference>
<evidence type="ECO:0000313" key="14">
    <source>
        <dbReference type="EMBL" id="OGM68820.1"/>
    </source>
</evidence>
<dbReference type="Proteomes" id="UP000178429">
    <property type="component" value="Unassembled WGS sequence"/>
</dbReference>
<dbReference type="Pfam" id="PF03147">
    <property type="entry name" value="FDX-ACB"/>
    <property type="match status" value="1"/>
</dbReference>
<dbReference type="GO" id="GO:0005524">
    <property type="term" value="F:ATP binding"/>
    <property type="evidence" value="ECO:0007669"/>
    <property type="project" value="UniProtKB-UniRule"/>
</dbReference>
<dbReference type="Gene3D" id="3.50.40.10">
    <property type="entry name" value="Phenylalanyl-trna Synthetase, Chain B, domain 3"/>
    <property type="match status" value="1"/>
</dbReference>
<keyword evidence="3 11" id="KW-0436">Ligase</keyword>
<evidence type="ECO:0000256" key="5">
    <source>
        <dbReference type="ARBA" id="ARBA00022741"/>
    </source>
</evidence>
<evidence type="ECO:0000256" key="10">
    <source>
        <dbReference type="ARBA" id="ARBA00049255"/>
    </source>
</evidence>
<dbReference type="SMART" id="SM00874">
    <property type="entry name" value="B5"/>
    <property type="match status" value="1"/>
</dbReference>
<dbReference type="PROSITE" id="PS51447">
    <property type="entry name" value="FDX_ACB"/>
    <property type="match status" value="1"/>
</dbReference>
<evidence type="ECO:0000259" key="12">
    <source>
        <dbReference type="PROSITE" id="PS51447"/>
    </source>
</evidence>
<comment type="subcellular location">
    <subcellularLocation>
        <location evidence="11">Cytoplasm</location>
    </subcellularLocation>
</comment>
<dbReference type="STRING" id="1802525.A2975_00415"/>
<dbReference type="InterPro" id="IPR005146">
    <property type="entry name" value="B3/B4_tRNA-bd"/>
</dbReference>
<evidence type="ECO:0000256" key="4">
    <source>
        <dbReference type="ARBA" id="ARBA00022723"/>
    </source>
</evidence>
<dbReference type="Pfam" id="PF03483">
    <property type="entry name" value="B3_4"/>
    <property type="match status" value="1"/>
</dbReference>
<dbReference type="NCBIfam" id="TIGR00472">
    <property type="entry name" value="pheT_bact"/>
    <property type="match status" value="1"/>
</dbReference>
<dbReference type="Gene3D" id="3.30.70.380">
    <property type="entry name" value="Ferrodoxin-fold anticodon-binding domain"/>
    <property type="match status" value="1"/>
</dbReference>
<keyword evidence="11" id="KW-0963">Cytoplasm</keyword>
<dbReference type="InterPro" id="IPR009061">
    <property type="entry name" value="DNA-bd_dom_put_sf"/>
</dbReference>
<dbReference type="SUPFAM" id="SSF55681">
    <property type="entry name" value="Class II aaRS and biotin synthetases"/>
    <property type="match status" value="1"/>
</dbReference>
<dbReference type="PANTHER" id="PTHR10947:SF0">
    <property type="entry name" value="PHENYLALANINE--TRNA LIGASE BETA SUBUNIT"/>
    <property type="match status" value="1"/>
</dbReference>
<dbReference type="Pfam" id="PF17759">
    <property type="entry name" value="tRNA_synthFbeta"/>
    <property type="match status" value="1"/>
</dbReference>
<keyword evidence="4 11" id="KW-0479">Metal-binding</keyword>
<dbReference type="InterPro" id="IPR045060">
    <property type="entry name" value="Phe-tRNA-ligase_IIc_bsu"/>
</dbReference>
<dbReference type="InterPro" id="IPR020825">
    <property type="entry name" value="Phe-tRNA_synthase-like_B3/B4"/>
</dbReference>
<feature type="binding site" evidence="11">
    <location>
        <position position="350"/>
    </location>
    <ligand>
        <name>Mg(2+)</name>
        <dbReference type="ChEBI" id="CHEBI:18420"/>
        <note>shared with alpha subunit</note>
    </ligand>
</feature>
<keyword evidence="8 11" id="KW-0648">Protein biosynthesis</keyword>
<comment type="catalytic activity">
    <reaction evidence="10 11">
        <text>tRNA(Phe) + L-phenylalanine + ATP = L-phenylalanyl-tRNA(Phe) + AMP + diphosphate + H(+)</text>
        <dbReference type="Rhea" id="RHEA:19413"/>
        <dbReference type="Rhea" id="RHEA-COMP:9668"/>
        <dbReference type="Rhea" id="RHEA-COMP:9699"/>
        <dbReference type="ChEBI" id="CHEBI:15378"/>
        <dbReference type="ChEBI" id="CHEBI:30616"/>
        <dbReference type="ChEBI" id="CHEBI:33019"/>
        <dbReference type="ChEBI" id="CHEBI:58095"/>
        <dbReference type="ChEBI" id="CHEBI:78442"/>
        <dbReference type="ChEBI" id="CHEBI:78531"/>
        <dbReference type="ChEBI" id="CHEBI:456215"/>
        <dbReference type="EC" id="6.1.1.20"/>
    </reaction>
</comment>
<dbReference type="SMART" id="SM00896">
    <property type="entry name" value="FDX-ACB"/>
    <property type="match status" value="1"/>
</dbReference>
<dbReference type="SUPFAM" id="SSF46955">
    <property type="entry name" value="Putative DNA-binding domain"/>
    <property type="match status" value="2"/>
</dbReference>
<dbReference type="GO" id="GO:0009328">
    <property type="term" value="C:phenylalanine-tRNA ligase complex"/>
    <property type="evidence" value="ECO:0007669"/>
    <property type="project" value="TreeGrafter"/>
</dbReference>
<dbReference type="GO" id="GO:0003723">
    <property type="term" value="F:RNA binding"/>
    <property type="evidence" value="ECO:0007669"/>
    <property type="project" value="InterPro"/>
</dbReference>